<proteinExistence type="predicted"/>
<accession>A0A1G8JYZ1</accession>
<dbReference type="RefSeq" id="WP_090360492.1">
    <property type="nucleotide sequence ID" value="NZ_FNEM01000001.1"/>
</dbReference>
<dbReference type="OrthoDB" id="270233at2"/>
<reference evidence="2" key="1">
    <citation type="submission" date="2016-10" db="EMBL/GenBank/DDBJ databases">
        <authorList>
            <person name="Varghese N."/>
            <person name="Submissions S."/>
        </authorList>
    </citation>
    <scope>NUCLEOTIDE SEQUENCE [LARGE SCALE GENOMIC DNA]</scope>
    <source>
        <strain evidence="2">DSM 23317</strain>
    </source>
</reference>
<evidence type="ECO:0000313" key="1">
    <source>
        <dbReference type="EMBL" id="SDI36404.1"/>
    </source>
</evidence>
<name>A0A1G8JYZ1_9GAMM</name>
<dbReference type="EMBL" id="FNEM01000001">
    <property type="protein sequence ID" value="SDI36404.1"/>
    <property type="molecule type" value="Genomic_DNA"/>
</dbReference>
<evidence type="ECO:0000313" key="2">
    <source>
        <dbReference type="Proteomes" id="UP000199527"/>
    </source>
</evidence>
<dbReference type="Gene3D" id="3.30.70.2200">
    <property type="match status" value="1"/>
</dbReference>
<keyword evidence="2" id="KW-1185">Reference proteome</keyword>
<dbReference type="AlphaFoldDB" id="A0A1G8JYZ1"/>
<protein>
    <recommendedName>
        <fullName evidence="3">tRNA(Ile2) 2-agmatinylcytidine synthetase</fullName>
    </recommendedName>
</protein>
<gene>
    <name evidence="1" type="ORF">SAMN04488540_101200</name>
</gene>
<organism evidence="1 2">
    <name type="scientific">Ferrimonas sediminum</name>
    <dbReference type="NCBI Taxonomy" id="718193"/>
    <lineage>
        <taxon>Bacteria</taxon>
        <taxon>Pseudomonadati</taxon>
        <taxon>Pseudomonadota</taxon>
        <taxon>Gammaproteobacteria</taxon>
        <taxon>Alteromonadales</taxon>
        <taxon>Ferrimonadaceae</taxon>
        <taxon>Ferrimonas</taxon>
    </lineage>
</organism>
<dbReference type="Proteomes" id="UP000199527">
    <property type="component" value="Unassembled WGS sequence"/>
</dbReference>
<sequence>MTLYLSIDDTDEIGTKGTGELAEELAGKIHQLGLGHCSPVTRHQLFVHDDIPYTSHNSAMCFCIDEPGDPDRIRQLAVDHLLSESAPGSDPGLCLFSDTDTEARRALIEFGLKAKKEVLTKDQAYELAQRCQARLSEHGGSGDGVIGALAGIGLRLCGDDGRYKGQLALPEDLGQPVSIAALLRHTPLEQVWTLSHQPVPNHTRVELEGKLKAVQLNHRMTLLVAFDGDRWFNAQKRHLKHY</sequence>
<evidence type="ECO:0008006" key="3">
    <source>
        <dbReference type="Google" id="ProtNLM"/>
    </source>
</evidence>